<dbReference type="InterPro" id="IPR024925">
    <property type="entry name" value="Malonyl_CoA-ACP_transAc"/>
</dbReference>
<evidence type="ECO:0000256" key="6">
    <source>
        <dbReference type="PIRNR" id="PIRNR000446"/>
    </source>
</evidence>
<organism evidence="9 10">
    <name type="scientific">Treponema saccharophilum DSM 2985</name>
    <dbReference type="NCBI Taxonomy" id="907348"/>
    <lineage>
        <taxon>Bacteria</taxon>
        <taxon>Pseudomonadati</taxon>
        <taxon>Spirochaetota</taxon>
        <taxon>Spirochaetia</taxon>
        <taxon>Spirochaetales</taxon>
        <taxon>Treponemataceae</taxon>
        <taxon>Treponema</taxon>
    </lineage>
</organism>
<accession>H7EN57</accession>
<evidence type="ECO:0000256" key="2">
    <source>
        <dbReference type="ARBA" id="ARBA00018953"/>
    </source>
</evidence>
<dbReference type="SUPFAM" id="SSF52151">
    <property type="entry name" value="FabD/lysophospholipase-like"/>
    <property type="match status" value="1"/>
</dbReference>
<dbReference type="EMBL" id="AGRW01000052">
    <property type="protein sequence ID" value="EIC01121.1"/>
    <property type="molecule type" value="Genomic_DNA"/>
</dbReference>
<keyword evidence="4 6" id="KW-0012">Acyltransferase</keyword>
<dbReference type="EC" id="2.3.1.39" evidence="1 6"/>
<sequence>MAKKYAYLFPGQGAQAPGMVKDVAEASASAMKVIEDVSDIVSLDMKKLMWESDAAELSRSDNSQIAITTASIAIMAALKDKGIEPSAAMGFSLGEFPALYAAGVLSFEDVIKVVRQRGLIMQKVCEEIAAENEGHAPGMSAILGLPPEKVVEIAKGIENAYAANMNSVKQTVISGTFDALAQAEEAAKAAGARRAVRLAVAGPFHSPLMQKAADEFGKVLENVEFADPKIHLFSNVTGKEVAKGADAKSSAVLHLTHPVLWTDEEAVLANIISVEGGTDGWSVIEPGPGKVLSGLWGQTEFGASLASVPVNSADSVAAL</sequence>
<evidence type="ECO:0000256" key="5">
    <source>
        <dbReference type="ARBA" id="ARBA00048462"/>
    </source>
</evidence>
<dbReference type="Proteomes" id="UP000003571">
    <property type="component" value="Unassembled WGS sequence"/>
</dbReference>
<proteinExistence type="inferred from homology"/>
<gene>
    <name evidence="9" type="ORF">TresaDRAFT_0946</name>
</gene>
<keyword evidence="3 6" id="KW-0808">Transferase</keyword>
<name>H7EN57_9SPIR</name>
<dbReference type="PATRIC" id="fig|907348.3.peg.2375"/>
<evidence type="ECO:0000256" key="3">
    <source>
        <dbReference type="ARBA" id="ARBA00022679"/>
    </source>
</evidence>
<dbReference type="InterPro" id="IPR050858">
    <property type="entry name" value="Mal-CoA-ACP_Trans/PKS_FabD"/>
</dbReference>
<dbReference type="InterPro" id="IPR016035">
    <property type="entry name" value="Acyl_Trfase/lysoPLipase"/>
</dbReference>
<dbReference type="PIRSF" id="PIRSF000446">
    <property type="entry name" value="Mct"/>
    <property type="match status" value="1"/>
</dbReference>
<feature type="active site" evidence="7">
    <location>
        <position position="92"/>
    </location>
</feature>
<dbReference type="AlphaFoldDB" id="H7EN57"/>
<dbReference type="RefSeq" id="WP_002705866.1">
    <property type="nucleotide sequence ID" value="NZ_AGRW01000052.1"/>
</dbReference>
<dbReference type="InterPro" id="IPR014043">
    <property type="entry name" value="Acyl_transferase_dom"/>
</dbReference>
<dbReference type="eggNOG" id="COG0331">
    <property type="taxonomic scope" value="Bacteria"/>
</dbReference>
<evidence type="ECO:0000256" key="4">
    <source>
        <dbReference type="ARBA" id="ARBA00023315"/>
    </source>
</evidence>
<protein>
    <recommendedName>
        <fullName evidence="2 6">Malonyl CoA-acyl carrier protein transacylase</fullName>
        <ecNumber evidence="1 6">2.3.1.39</ecNumber>
    </recommendedName>
</protein>
<comment type="caution">
    <text evidence="9">The sequence shown here is derived from an EMBL/GenBank/DDBJ whole genome shotgun (WGS) entry which is preliminary data.</text>
</comment>
<dbReference type="GO" id="GO:0005829">
    <property type="term" value="C:cytosol"/>
    <property type="evidence" value="ECO:0007669"/>
    <property type="project" value="TreeGrafter"/>
</dbReference>
<dbReference type="SMART" id="SM00827">
    <property type="entry name" value="PKS_AT"/>
    <property type="match status" value="1"/>
</dbReference>
<dbReference type="InterPro" id="IPR001227">
    <property type="entry name" value="Ac_transferase_dom_sf"/>
</dbReference>
<dbReference type="GO" id="GO:0006633">
    <property type="term" value="P:fatty acid biosynthetic process"/>
    <property type="evidence" value="ECO:0007669"/>
    <property type="project" value="TreeGrafter"/>
</dbReference>
<dbReference type="PANTHER" id="PTHR42681:SF1">
    <property type="entry name" value="MALONYL-COA-ACYL CARRIER PROTEIN TRANSACYLASE, MITOCHONDRIAL"/>
    <property type="match status" value="1"/>
</dbReference>
<feature type="active site" evidence="7">
    <location>
        <position position="205"/>
    </location>
</feature>
<evidence type="ECO:0000313" key="9">
    <source>
        <dbReference type="EMBL" id="EIC01121.1"/>
    </source>
</evidence>
<dbReference type="Gene3D" id="3.30.70.250">
    <property type="entry name" value="Malonyl-CoA ACP transacylase, ACP-binding"/>
    <property type="match status" value="1"/>
</dbReference>
<comment type="catalytic activity">
    <reaction evidence="5 6">
        <text>holo-[ACP] + malonyl-CoA = malonyl-[ACP] + CoA</text>
        <dbReference type="Rhea" id="RHEA:41792"/>
        <dbReference type="Rhea" id="RHEA-COMP:9623"/>
        <dbReference type="Rhea" id="RHEA-COMP:9685"/>
        <dbReference type="ChEBI" id="CHEBI:57287"/>
        <dbReference type="ChEBI" id="CHEBI:57384"/>
        <dbReference type="ChEBI" id="CHEBI:64479"/>
        <dbReference type="ChEBI" id="CHEBI:78449"/>
        <dbReference type="EC" id="2.3.1.39"/>
    </reaction>
</comment>
<dbReference type="Gene3D" id="3.40.366.10">
    <property type="entry name" value="Malonyl-Coenzyme A Acyl Carrier Protein, domain 2"/>
    <property type="match status" value="1"/>
</dbReference>
<dbReference type="OrthoDB" id="9805460at2"/>
<reference evidence="9 10" key="1">
    <citation type="submission" date="2011-09" db="EMBL/GenBank/DDBJ databases">
        <title>The draft genome of Treponema saccharophilum DSM 2985.</title>
        <authorList>
            <consortium name="US DOE Joint Genome Institute (JGI-PGF)"/>
            <person name="Lucas S."/>
            <person name="Copeland A."/>
            <person name="Lapidus A."/>
            <person name="Glavina del Rio T."/>
            <person name="Dalin E."/>
            <person name="Tice H."/>
            <person name="Bruce D."/>
            <person name="Goodwin L."/>
            <person name="Pitluck S."/>
            <person name="Peters L."/>
            <person name="Kyrpides N."/>
            <person name="Mavromatis K."/>
            <person name="Ivanova N."/>
            <person name="Markowitz V."/>
            <person name="Cheng J.-F."/>
            <person name="Hugenholtz P."/>
            <person name="Woyke T."/>
            <person name="Wu D."/>
            <person name="Gronow S."/>
            <person name="Wellnitz S."/>
            <person name="Brambilla E."/>
            <person name="Klenk H.-P."/>
            <person name="Eisen J.A."/>
        </authorList>
    </citation>
    <scope>NUCLEOTIDE SEQUENCE [LARGE SCALE GENOMIC DNA]</scope>
    <source>
        <strain evidence="9 10">DSM 2985</strain>
    </source>
</reference>
<evidence type="ECO:0000256" key="1">
    <source>
        <dbReference type="ARBA" id="ARBA00013258"/>
    </source>
</evidence>
<dbReference type="PANTHER" id="PTHR42681">
    <property type="entry name" value="MALONYL-COA-ACYL CARRIER PROTEIN TRANSACYLASE, MITOCHONDRIAL"/>
    <property type="match status" value="1"/>
</dbReference>
<evidence type="ECO:0000256" key="7">
    <source>
        <dbReference type="PIRSR" id="PIRSR000446-1"/>
    </source>
</evidence>
<dbReference type="STRING" id="907348.TresaDRAFT_0946"/>
<dbReference type="GO" id="GO:0004314">
    <property type="term" value="F:[acyl-carrier-protein] S-malonyltransferase activity"/>
    <property type="evidence" value="ECO:0007669"/>
    <property type="project" value="UniProtKB-EC"/>
</dbReference>
<comment type="similarity">
    <text evidence="6">Belongs to the fabD family.</text>
</comment>
<dbReference type="Pfam" id="PF00698">
    <property type="entry name" value="Acyl_transf_1"/>
    <property type="match status" value="1"/>
</dbReference>
<dbReference type="InterPro" id="IPR016036">
    <property type="entry name" value="Malonyl_transacylase_ACP-bd"/>
</dbReference>
<dbReference type="SUPFAM" id="SSF55048">
    <property type="entry name" value="Probable ACP-binding domain of malonyl-CoA ACP transacylase"/>
    <property type="match status" value="1"/>
</dbReference>
<evidence type="ECO:0000313" key="10">
    <source>
        <dbReference type="Proteomes" id="UP000003571"/>
    </source>
</evidence>
<keyword evidence="10" id="KW-1185">Reference proteome</keyword>
<feature type="domain" description="Malonyl-CoA:ACP transacylase (MAT)" evidence="8">
    <location>
        <begin position="8"/>
        <end position="315"/>
    </location>
</feature>
<evidence type="ECO:0000259" key="8">
    <source>
        <dbReference type="SMART" id="SM00827"/>
    </source>
</evidence>